<dbReference type="RefSeq" id="WP_281843179.1">
    <property type="nucleotide sequence ID" value="NZ_BROH01000010.1"/>
</dbReference>
<dbReference type="Proteomes" id="UP001144205">
    <property type="component" value="Unassembled WGS sequence"/>
</dbReference>
<evidence type="ECO:0000313" key="7">
    <source>
        <dbReference type="Proteomes" id="UP001144205"/>
    </source>
</evidence>
<dbReference type="InterPro" id="IPR011206">
    <property type="entry name" value="Citrate_lyase_beta/mcl1/mcl2"/>
</dbReference>
<evidence type="ECO:0000313" key="6">
    <source>
        <dbReference type="EMBL" id="GKY89141.1"/>
    </source>
</evidence>
<dbReference type="GO" id="GO:0016829">
    <property type="term" value="F:lyase activity"/>
    <property type="evidence" value="ECO:0007669"/>
    <property type="project" value="UniProtKB-KW"/>
</dbReference>
<keyword evidence="6" id="KW-0456">Lyase</keyword>
<keyword evidence="3" id="KW-0479">Metal-binding</keyword>
<dbReference type="Gene3D" id="3.20.20.60">
    <property type="entry name" value="Phosphoenolpyruvate-binding domains"/>
    <property type="match status" value="1"/>
</dbReference>
<dbReference type="Pfam" id="PF03328">
    <property type="entry name" value="HpcH_HpaI"/>
    <property type="match status" value="1"/>
</dbReference>
<dbReference type="InterPro" id="IPR040442">
    <property type="entry name" value="Pyrv_kinase-like_dom_sf"/>
</dbReference>
<evidence type="ECO:0000256" key="1">
    <source>
        <dbReference type="ARBA" id="ARBA00001946"/>
    </source>
</evidence>
<dbReference type="PANTHER" id="PTHR32308">
    <property type="entry name" value="LYASE BETA SUBUNIT, PUTATIVE (AFU_ORTHOLOGUE AFUA_4G13030)-RELATED"/>
    <property type="match status" value="1"/>
</dbReference>
<dbReference type="PANTHER" id="PTHR32308:SF10">
    <property type="entry name" value="CITRATE LYASE SUBUNIT BETA"/>
    <property type="match status" value="1"/>
</dbReference>
<accession>A0ABQ5LY14</accession>
<evidence type="ECO:0000259" key="5">
    <source>
        <dbReference type="Pfam" id="PF03328"/>
    </source>
</evidence>
<dbReference type="InterPro" id="IPR005000">
    <property type="entry name" value="Aldolase/citrate-lyase_domain"/>
</dbReference>
<protein>
    <submittedName>
        <fullName evidence="6">Citryl-CoA lyase</fullName>
    </submittedName>
</protein>
<dbReference type="EMBL" id="BROH01000010">
    <property type="protein sequence ID" value="GKY89141.1"/>
    <property type="molecule type" value="Genomic_DNA"/>
</dbReference>
<comment type="similarity">
    <text evidence="2">Belongs to the HpcH/HpaI aldolase family.</text>
</comment>
<gene>
    <name evidence="6" type="ORF">STA1M1_30100</name>
</gene>
<name>A0ABQ5LY14_9RHOB</name>
<proteinExistence type="inferred from homology"/>
<organism evidence="6 7">
    <name type="scientific">Sinisalibacter aestuarii</name>
    <dbReference type="NCBI Taxonomy" id="2949426"/>
    <lineage>
        <taxon>Bacteria</taxon>
        <taxon>Pseudomonadati</taxon>
        <taxon>Pseudomonadota</taxon>
        <taxon>Alphaproteobacteria</taxon>
        <taxon>Rhodobacterales</taxon>
        <taxon>Roseobacteraceae</taxon>
        <taxon>Sinisalibacter</taxon>
    </lineage>
</organism>
<sequence length="231" mass="24349">MGVTDTMRAPIFVPATRPERFAKAASSGADAVILDLEDSVLPEDKDDARQQLIGGFGEQIVLVRINAHGMPWHEADLAAISAIDLDGVIVPKAEDPATLARIAATLPEKTALLALIETARGLANARDIAATAGVTRLVFGSVDYCADLNMDHERSLLQSARSELVLASRLAGIAAPVDGVTLRIDDLGEIASDARHAKALGMTGKLCIHPAQIESVLSAFGPSQVEIDWAK</sequence>
<evidence type="ECO:0000256" key="3">
    <source>
        <dbReference type="ARBA" id="ARBA00022723"/>
    </source>
</evidence>
<reference evidence="6" key="1">
    <citation type="journal article" date="2023" name="Int. J. Syst. Evol. Microbiol.">
        <title>Sinisalibacter aestuarii sp. nov., isolated from estuarine sediment of the Arakawa River.</title>
        <authorList>
            <person name="Arafat S.T."/>
            <person name="Hirano S."/>
            <person name="Sato A."/>
            <person name="Takeuchi K."/>
            <person name="Yasuda T."/>
            <person name="Terahara T."/>
            <person name="Hamada M."/>
            <person name="Kobayashi T."/>
        </authorList>
    </citation>
    <scope>NUCLEOTIDE SEQUENCE</scope>
    <source>
        <strain evidence="6">B-399</strain>
    </source>
</reference>
<keyword evidence="4" id="KW-0460">Magnesium</keyword>
<evidence type="ECO:0000256" key="2">
    <source>
        <dbReference type="ARBA" id="ARBA00005568"/>
    </source>
</evidence>
<dbReference type="SUPFAM" id="SSF51621">
    <property type="entry name" value="Phosphoenolpyruvate/pyruvate domain"/>
    <property type="match status" value="1"/>
</dbReference>
<dbReference type="PIRSF" id="PIRSF015582">
    <property type="entry name" value="Cit_lyase_B"/>
    <property type="match status" value="1"/>
</dbReference>
<comment type="caution">
    <text evidence="6">The sequence shown here is derived from an EMBL/GenBank/DDBJ whole genome shotgun (WGS) entry which is preliminary data.</text>
</comment>
<comment type="cofactor">
    <cofactor evidence="1">
        <name>Mg(2+)</name>
        <dbReference type="ChEBI" id="CHEBI:18420"/>
    </cofactor>
</comment>
<evidence type="ECO:0000256" key="4">
    <source>
        <dbReference type="ARBA" id="ARBA00022842"/>
    </source>
</evidence>
<keyword evidence="7" id="KW-1185">Reference proteome</keyword>
<dbReference type="InterPro" id="IPR015813">
    <property type="entry name" value="Pyrv/PenolPyrv_kinase-like_dom"/>
</dbReference>
<feature type="domain" description="HpcH/HpaI aldolase/citrate lyase" evidence="5">
    <location>
        <begin position="10"/>
        <end position="210"/>
    </location>
</feature>